<keyword evidence="4" id="KW-0479">Metal-binding</keyword>
<dbReference type="PANTHER" id="PTHR30036">
    <property type="entry name" value="D-XYLOSE-BINDING PERIPLASMIC PROTEIN"/>
    <property type="match status" value="1"/>
</dbReference>
<evidence type="ECO:0000259" key="10">
    <source>
        <dbReference type="Pfam" id="PF13407"/>
    </source>
</evidence>
<dbReference type="InterPro" id="IPR025997">
    <property type="entry name" value="SBP_2_dom"/>
</dbReference>
<keyword evidence="7" id="KW-0106">Calcium</keyword>
<evidence type="ECO:0000256" key="4">
    <source>
        <dbReference type="ARBA" id="ARBA00022723"/>
    </source>
</evidence>
<feature type="domain" description="Periplasmic binding protein" evidence="10">
    <location>
        <begin position="39"/>
        <end position="320"/>
    </location>
</feature>
<comment type="caution">
    <text evidence="11">The sequence shown here is derived from an EMBL/GenBank/DDBJ whole genome shotgun (WGS) entry which is preliminary data.</text>
</comment>
<dbReference type="RefSeq" id="WP_406761884.1">
    <property type="nucleotide sequence ID" value="NZ_JBJIAB010000023.1"/>
</dbReference>
<dbReference type="InterPro" id="IPR028082">
    <property type="entry name" value="Peripla_BP_I"/>
</dbReference>
<dbReference type="Pfam" id="PF13407">
    <property type="entry name" value="Peripla_BP_4"/>
    <property type="match status" value="1"/>
</dbReference>
<evidence type="ECO:0000256" key="9">
    <source>
        <dbReference type="ARBA" id="ARBA00034344"/>
    </source>
</evidence>
<comment type="subcellular location">
    <subcellularLocation>
        <location evidence="1">Cell envelope</location>
    </subcellularLocation>
</comment>
<comment type="subunit">
    <text evidence="8">The ABC transporter complex is composed of one ATP-binding protein (MglA), two transmembrane proteins (MglC) and a solute-binding protein (MglB).</text>
</comment>
<keyword evidence="6" id="KW-0574">Periplasm</keyword>
<keyword evidence="12" id="KW-1185">Reference proteome</keyword>
<keyword evidence="5" id="KW-0732">Signal</keyword>
<evidence type="ECO:0000256" key="7">
    <source>
        <dbReference type="ARBA" id="ARBA00022837"/>
    </source>
</evidence>
<keyword evidence="3" id="KW-0762">Sugar transport</keyword>
<gene>
    <name evidence="11" type="ORF">ACJDTP_16825</name>
</gene>
<reference evidence="11 12" key="1">
    <citation type="submission" date="2024-11" db="EMBL/GenBank/DDBJ databases">
        <authorList>
            <person name="Heng Y.C."/>
            <person name="Lim A.C.H."/>
            <person name="Lee J.K.Y."/>
            <person name="Kittelmann S."/>
        </authorList>
    </citation>
    <scope>NUCLEOTIDE SEQUENCE [LARGE SCALE GENOMIC DNA]</scope>
    <source>
        <strain evidence="11 12">WILCCON 0112</strain>
    </source>
</reference>
<evidence type="ECO:0000256" key="6">
    <source>
        <dbReference type="ARBA" id="ARBA00022764"/>
    </source>
</evidence>
<dbReference type="Gene3D" id="3.40.50.2300">
    <property type="match status" value="2"/>
</dbReference>
<protein>
    <recommendedName>
        <fullName evidence="9">D-galactose/methyl-galactoside binding periplasmic protein MglB</fullName>
    </recommendedName>
</protein>
<dbReference type="InterPro" id="IPR044085">
    <property type="entry name" value="MglB-like_PBP1"/>
</dbReference>
<evidence type="ECO:0000256" key="2">
    <source>
        <dbReference type="ARBA" id="ARBA00022448"/>
    </source>
</evidence>
<keyword evidence="2" id="KW-0813">Transport</keyword>
<proteinExistence type="predicted"/>
<evidence type="ECO:0000313" key="11">
    <source>
        <dbReference type="EMBL" id="MFL0166732.1"/>
    </source>
</evidence>
<dbReference type="CDD" id="cd01539">
    <property type="entry name" value="PBP1_GGBP"/>
    <property type="match status" value="1"/>
</dbReference>
<dbReference type="Proteomes" id="UP001623600">
    <property type="component" value="Unassembled WGS sequence"/>
</dbReference>
<evidence type="ECO:0000313" key="12">
    <source>
        <dbReference type="Proteomes" id="UP001623600"/>
    </source>
</evidence>
<dbReference type="PANTHER" id="PTHR30036:SF2">
    <property type="entry name" value="D-GALACTOSE_METHYL-GALACTOSIDE BINDING PERIPLASMIC PROTEIN MGLB"/>
    <property type="match status" value="1"/>
</dbReference>
<evidence type="ECO:0000256" key="8">
    <source>
        <dbReference type="ARBA" id="ARBA00034323"/>
    </source>
</evidence>
<organism evidence="11 12">
    <name type="scientific">Candidatus Clostridium helianthi</name>
    <dbReference type="NCBI Taxonomy" id="3381660"/>
    <lineage>
        <taxon>Bacteria</taxon>
        <taxon>Bacillati</taxon>
        <taxon>Bacillota</taxon>
        <taxon>Clostridia</taxon>
        <taxon>Eubacteriales</taxon>
        <taxon>Clostridiaceae</taxon>
        <taxon>Clostridium</taxon>
    </lineage>
</organism>
<dbReference type="EMBL" id="JBJIAB010000023">
    <property type="protein sequence ID" value="MFL0166732.1"/>
    <property type="molecule type" value="Genomic_DNA"/>
</dbReference>
<sequence length="348" mass="39539">MKLLKKMIIIIIVVVAVSEILIEAVPNDIPYSSMNPINVGVVFYRFDDPYVVVLKQSLENIEKKYEGKIKFSFYDSKNDKAIQNQNINSLLESGNVDVLVLSLVDLVNDPKEIINKVKEKNIPVIFASKRILKIDENIVESYDKAYYILPDSEQGERLQGKMISDIWNKNKSAIDTNKDDVIQYVVLQGGVSSTGTNDRTKYSIMTIKDTGIKVEQLASEFCNWDEDLAREKTEGLFVHYDGRIEIIIANNDVMAVGAVKALQKYGYNKGDNTKTIPVVGMDAIPKSLDFIKKGYMLGTVLQYPDVMAETFYKIVIHLISKTRLDCTQEYKCDESGRIIQLPFKEYVR</sequence>
<evidence type="ECO:0000256" key="5">
    <source>
        <dbReference type="ARBA" id="ARBA00022729"/>
    </source>
</evidence>
<dbReference type="InterPro" id="IPR050555">
    <property type="entry name" value="Bact_Solute-Bind_Prot2"/>
</dbReference>
<dbReference type="SUPFAM" id="SSF53822">
    <property type="entry name" value="Periplasmic binding protein-like I"/>
    <property type="match status" value="1"/>
</dbReference>
<name>A0ABW8S7P1_9CLOT</name>
<evidence type="ECO:0000256" key="1">
    <source>
        <dbReference type="ARBA" id="ARBA00004196"/>
    </source>
</evidence>
<accession>A0ABW8S7P1</accession>
<evidence type="ECO:0000256" key="3">
    <source>
        <dbReference type="ARBA" id="ARBA00022597"/>
    </source>
</evidence>